<accession>A0ABV4E6M1</accession>
<dbReference type="SUPFAM" id="SSF55804">
    <property type="entry name" value="Phoshotransferase/anion transport protein"/>
    <property type="match status" value="1"/>
</dbReference>
<evidence type="ECO:0000313" key="9">
    <source>
        <dbReference type="Proteomes" id="UP001565243"/>
    </source>
</evidence>
<comment type="caution">
    <text evidence="8">The sequence shown here is derived from an EMBL/GenBank/DDBJ whole genome shotgun (WGS) entry which is preliminary data.</text>
</comment>
<dbReference type="PROSITE" id="PS51094">
    <property type="entry name" value="PTS_EIIA_TYPE_2"/>
    <property type="match status" value="1"/>
</dbReference>
<dbReference type="RefSeq" id="WP_369895339.1">
    <property type="nucleotide sequence ID" value="NZ_JBGFFX010000004.1"/>
</dbReference>
<evidence type="ECO:0000256" key="4">
    <source>
        <dbReference type="ARBA" id="ARBA00022679"/>
    </source>
</evidence>
<dbReference type="PANTHER" id="PTHR36203">
    <property type="entry name" value="ASCORBATE-SPECIFIC PTS SYSTEM EIIA COMPONENT"/>
    <property type="match status" value="1"/>
</dbReference>
<dbReference type="PROSITE" id="PS00372">
    <property type="entry name" value="PTS_EIIA_TYPE_2_HIS"/>
    <property type="match status" value="1"/>
</dbReference>
<comment type="subcellular location">
    <subcellularLocation>
        <location evidence="1">Cytoplasm</location>
    </subcellularLocation>
</comment>
<keyword evidence="4" id="KW-0808">Transferase</keyword>
<organism evidence="8 9">
    <name type="scientific">Erwinia aeris</name>
    <dbReference type="NCBI Taxonomy" id="3239803"/>
    <lineage>
        <taxon>Bacteria</taxon>
        <taxon>Pseudomonadati</taxon>
        <taxon>Pseudomonadota</taxon>
        <taxon>Gammaproteobacteria</taxon>
        <taxon>Enterobacterales</taxon>
        <taxon>Erwiniaceae</taxon>
        <taxon>Erwinia</taxon>
    </lineage>
</organism>
<evidence type="ECO:0000256" key="6">
    <source>
        <dbReference type="ARBA" id="ARBA00022777"/>
    </source>
</evidence>
<name>A0ABV4E6M1_9GAMM</name>
<evidence type="ECO:0000313" key="8">
    <source>
        <dbReference type="EMBL" id="MEY8770573.1"/>
    </source>
</evidence>
<dbReference type="PANTHER" id="PTHR36203:SF4">
    <property type="entry name" value="MANNITOL-SPECIFIC CRYPTIC PHOSPHOTRANSFERASE ENZYME IIA COMPONENT"/>
    <property type="match status" value="1"/>
</dbReference>
<dbReference type="InterPro" id="IPR051351">
    <property type="entry name" value="Ascorbate-PTS_EIIA_comp"/>
</dbReference>
<dbReference type="InterPro" id="IPR002178">
    <property type="entry name" value="PTS_EIIA_type-2_dom"/>
</dbReference>
<evidence type="ECO:0000256" key="3">
    <source>
        <dbReference type="ARBA" id="ARBA00022490"/>
    </source>
</evidence>
<dbReference type="Pfam" id="PF00359">
    <property type="entry name" value="PTS_EIIA_2"/>
    <property type="match status" value="1"/>
</dbReference>
<dbReference type="Proteomes" id="UP001565243">
    <property type="component" value="Unassembled WGS sequence"/>
</dbReference>
<dbReference type="InterPro" id="IPR016152">
    <property type="entry name" value="PTrfase/Anion_transptr"/>
</dbReference>
<keyword evidence="8" id="KW-0762">Sugar transport</keyword>
<keyword evidence="3" id="KW-0963">Cytoplasm</keyword>
<feature type="domain" description="PTS EIIA type-2" evidence="7">
    <location>
        <begin position="4"/>
        <end position="147"/>
    </location>
</feature>
<keyword evidence="2" id="KW-0813">Transport</keyword>
<reference evidence="8 9" key="1">
    <citation type="submission" date="2024-07" db="EMBL/GenBank/DDBJ databases">
        <authorList>
            <person name="Hebao G."/>
        </authorList>
    </citation>
    <scope>NUCLEOTIDE SEQUENCE [LARGE SCALE GENOMIC DNA]</scope>
    <source>
        <strain evidence="8 9">ACCC 02193</strain>
    </source>
</reference>
<gene>
    <name evidence="8" type="ORF">AB6T85_09055</name>
</gene>
<evidence type="ECO:0000259" key="7">
    <source>
        <dbReference type="PROSITE" id="PS51094"/>
    </source>
</evidence>
<sequence>MLSNWLQPENIQLTESVGHWQEAIRQAAAPLLAQQAITPDYLEAIFRSHAQLGPYYVLAPGLAMPHARPEEGALKNGLSLLRINQGVSFDSAENDPVYVVILLSAVSGEEHIRMIGELAGLFSDDFRLQQLLSATTLSALTAAVSDPSLEKTS</sequence>
<evidence type="ECO:0000256" key="5">
    <source>
        <dbReference type="ARBA" id="ARBA00022683"/>
    </source>
</evidence>
<keyword evidence="9" id="KW-1185">Reference proteome</keyword>
<evidence type="ECO:0000256" key="1">
    <source>
        <dbReference type="ARBA" id="ARBA00004496"/>
    </source>
</evidence>
<keyword evidence="6" id="KW-0418">Kinase</keyword>
<dbReference type="Gene3D" id="3.40.930.10">
    <property type="entry name" value="Mannitol-specific EII, Chain A"/>
    <property type="match status" value="1"/>
</dbReference>
<evidence type="ECO:0000256" key="2">
    <source>
        <dbReference type="ARBA" id="ARBA00022448"/>
    </source>
</evidence>
<protein>
    <submittedName>
        <fullName evidence="8">PTS sugar transporter subunit IIA</fullName>
    </submittedName>
</protein>
<keyword evidence="5" id="KW-0598">Phosphotransferase system</keyword>
<dbReference type="EMBL" id="JBGFFX010000004">
    <property type="protein sequence ID" value="MEY8770573.1"/>
    <property type="molecule type" value="Genomic_DNA"/>
</dbReference>
<proteinExistence type="predicted"/>
<dbReference type="CDD" id="cd00211">
    <property type="entry name" value="PTS_IIA_fru"/>
    <property type="match status" value="1"/>
</dbReference>